<dbReference type="InterPro" id="IPR006450">
    <property type="entry name" value="Phage_HK97_gp6-like"/>
</dbReference>
<dbReference type="Gene3D" id="1.10.3230.30">
    <property type="entry name" value="Phage gp6-like head-tail connector protein"/>
    <property type="match status" value="1"/>
</dbReference>
<dbReference type="InterPro" id="IPR021146">
    <property type="entry name" value="Phage_gp6-like_head-tail"/>
</dbReference>
<name>A0A7V7PNP8_9HYPH</name>
<evidence type="ECO:0000313" key="2">
    <source>
        <dbReference type="EMBL" id="KAB0679523.1"/>
    </source>
</evidence>
<dbReference type="NCBIfam" id="TIGR01560">
    <property type="entry name" value="put_DNA_pack"/>
    <property type="match status" value="1"/>
</dbReference>
<dbReference type="AlphaFoldDB" id="A0A7V7PNP8"/>
<dbReference type="Proteomes" id="UP000432089">
    <property type="component" value="Unassembled WGS sequence"/>
</dbReference>
<feature type="region of interest" description="Disordered" evidence="1">
    <location>
        <begin position="1"/>
        <end position="46"/>
    </location>
</feature>
<comment type="caution">
    <text evidence="2">The sequence shown here is derived from an EMBL/GenBank/DDBJ whole genome shotgun (WGS) entry which is preliminary data.</text>
</comment>
<evidence type="ECO:0000256" key="1">
    <source>
        <dbReference type="SAM" id="MobiDB-lite"/>
    </source>
</evidence>
<keyword evidence="3" id="KW-1185">Reference proteome</keyword>
<feature type="compositionally biased region" description="Basic and acidic residues" evidence="1">
    <location>
        <begin position="18"/>
        <end position="30"/>
    </location>
</feature>
<sequence length="149" mass="16567">MGQARRRQFPYPSWSPRPWHDPRGGDRLGLRTDAGPGGESKLGPWRPDRRVSLETRAPRIGIFSVTDLSALKLHLRLDADDTSEDTLLEAKLAAATAMARAYTGTSRTGPVRDEAILKIAAELYENREADAAPVEALRLLDPFRNWTFG</sequence>
<dbReference type="EMBL" id="VZDO01000009">
    <property type="protein sequence ID" value="KAB0679523.1"/>
    <property type="molecule type" value="Genomic_DNA"/>
</dbReference>
<reference evidence="2 3" key="1">
    <citation type="submission" date="2019-09" db="EMBL/GenBank/DDBJ databases">
        <title>YIM 132180 draft genome.</title>
        <authorList>
            <person name="Zhang K."/>
        </authorList>
    </citation>
    <scope>NUCLEOTIDE SEQUENCE [LARGE SCALE GENOMIC DNA]</scope>
    <source>
        <strain evidence="2 3">YIM 132180</strain>
    </source>
</reference>
<gene>
    <name evidence="2" type="ORF">F6X38_11890</name>
</gene>
<proteinExistence type="predicted"/>
<accession>A0A7V7PNP8</accession>
<dbReference type="Pfam" id="PF05135">
    <property type="entry name" value="Phage_connect_1"/>
    <property type="match status" value="1"/>
</dbReference>
<organism evidence="2 3">
    <name type="scientific">Plantimonas leprariae</name>
    <dbReference type="NCBI Taxonomy" id="2615207"/>
    <lineage>
        <taxon>Bacteria</taxon>
        <taxon>Pseudomonadati</taxon>
        <taxon>Pseudomonadota</taxon>
        <taxon>Alphaproteobacteria</taxon>
        <taxon>Hyphomicrobiales</taxon>
        <taxon>Aurantimonadaceae</taxon>
        <taxon>Plantimonas</taxon>
    </lineage>
</organism>
<protein>
    <submittedName>
        <fullName evidence="2">Phage gp6-like head-tail connector protein</fullName>
    </submittedName>
</protein>
<evidence type="ECO:0000313" key="3">
    <source>
        <dbReference type="Proteomes" id="UP000432089"/>
    </source>
</evidence>
<dbReference type="CDD" id="cd08054">
    <property type="entry name" value="gp6"/>
    <property type="match status" value="1"/>
</dbReference>